<dbReference type="SUPFAM" id="SSF47413">
    <property type="entry name" value="lambda repressor-like DNA-binding domains"/>
    <property type="match status" value="1"/>
</dbReference>
<keyword evidence="3" id="KW-1185">Reference proteome</keyword>
<dbReference type="CDD" id="cd00093">
    <property type="entry name" value="HTH_XRE"/>
    <property type="match status" value="1"/>
</dbReference>
<sequence length="75" mass="7881">MARRFSGHQLRSARRTAGLSVHQVADQVGRTCWSVYAYERGAAQPPIEVADALADVVGTSLAALLADDGVKAVTA</sequence>
<dbReference type="Pfam" id="PF13560">
    <property type="entry name" value="HTH_31"/>
    <property type="match status" value="1"/>
</dbReference>
<protein>
    <recommendedName>
        <fullName evidence="1">HTH cro/C1-type domain-containing protein</fullName>
    </recommendedName>
</protein>
<dbReference type="OrthoDB" id="4323252at2"/>
<name>A0A101P2W9_9ACTN</name>
<dbReference type="InterPro" id="IPR010982">
    <property type="entry name" value="Lambda_DNA-bd_dom_sf"/>
</dbReference>
<dbReference type="Proteomes" id="UP000053127">
    <property type="component" value="Unassembled WGS sequence"/>
</dbReference>
<dbReference type="EMBL" id="LMWN01000032">
    <property type="protein sequence ID" value="KUN03955.1"/>
    <property type="molecule type" value="Genomic_DNA"/>
</dbReference>
<dbReference type="Gene3D" id="1.10.260.40">
    <property type="entry name" value="lambda repressor-like DNA-binding domains"/>
    <property type="match status" value="1"/>
</dbReference>
<evidence type="ECO:0000259" key="1">
    <source>
        <dbReference type="PROSITE" id="PS50943"/>
    </source>
</evidence>
<dbReference type="RefSeq" id="WP_067125718.1">
    <property type="nucleotide sequence ID" value="NZ_KQ948213.1"/>
</dbReference>
<feature type="domain" description="HTH cro/C1-type" evidence="1">
    <location>
        <begin position="10"/>
        <end position="64"/>
    </location>
</feature>
<dbReference type="GO" id="GO:0003677">
    <property type="term" value="F:DNA binding"/>
    <property type="evidence" value="ECO:0007669"/>
    <property type="project" value="InterPro"/>
</dbReference>
<evidence type="ECO:0000313" key="2">
    <source>
        <dbReference type="EMBL" id="KUN03955.1"/>
    </source>
</evidence>
<organism evidence="2 3">
    <name type="scientific">Streptomyces yokosukanensis</name>
    <dbReference type="NCBI Taxonomy" id="67386"/>
    <lineage>
        <taxon>Bacteria</taxon>
        <taxon>Bacillati</taxon>
        <taxon>Actinomycetota</taxon>
        <taxon>Actinomycetes</taxon>
        <taxon>Kitasatosporales</taxon>
        <taxon>Streptomycetaceae</taxon>
        <taxon>Streptomyces</taxon>
    </lineage>
</organism>
<accession>A0A101P2W9</accession>
<dbReference type="SMART" id="SM00530">
    <property type="entry name" value="HTH_XRE"/>
    <property type="match status" value="1"/>
</dbReference>
<proteinExistence type="predicted"/>
<dbReference type="InterPro" id="IPR001387">
    <property type="entry name" value="Cro/C1-type_HTH"/>
</dbReference>
<dbReference type="STRING" id="67386.AQI95_21180"/>
<dbReference type="AlphaFoldDB" id="A0A101P2W9"/>
<reference evidence="2 3" key="1">
    <citation type="submission" date="2015-10" db="EMBL/GenBank/DDBJ databases">
        <title>Draft genome sequence of Streptomyces yokosukanensis DSM 40224, type strain for the species Streptomyces yokosukanensis.</title>
        <authorList>
            <person name="Ruckert C."/>
            <person name="Winkler A."/>
            <person name="Kalinowski J."/>
            <person name="Kampfer P."/>
            <person name="Glaeser S."/>
        </authorList>
    </citation>
    <scope>NUCLEOTIDE SEQUENCE [LARGE SCALE GENOMIC DNA]</scope>
    <source>
        <strain evidence="2 3">DSM 40224</strain>
    </source>
</reference>
<evidence type="ECO:0000313" key="3">
    <source>
        <dbReference type="Proteomes" id="UP000053127"/>
    </source>
</evidence>
<gene>
    <name evidence="2" type="ORF">AQI95_21180</name>
</gene>
<comment type="caution">
    <text evidence="2">The sequence shown here is derived from an EMBL/GenBank/DDBJ whole genome shotgun (WGS) entry which is preliminary data.</text>
</comment>
<dbReference type="PROSITE" id="PS50943">
    <property type="entry name" value="HTH_CROC1"/>
    <property type="match status" value="1"/>
</dbReference>